<reference evidence="1" key="1">
    <citation type="submission" date="2021-01" db="EMBL/GenBank/DDBJ databases">
        <authorList>
            <person name="Corre E."/>
            <person name="Pelletier E."/>
            <person name="Niang G."/>
            <person name="Scheremetjew M."/>
            <person name="Finn R."/>
            <person name="Kale V."/>
            <person name="Holt S."/>
            <person name="Cochrane G."/>
            <person name="Meng A."/>
            <person name="Brown T."/>
            <person name="Cohen L."/>
        </authorList>
    </citation>
    <scope>NUCLEOTIDE SEQUENCE</scope>
    <source>
        <strain evidence="1">CCMP281</strain>
    </source>
</reference>
<name>A0A7S3AWM3_9EUKA</name>
<accession>A0A7S3AWM3</accession>
<sequence>MGYCEMAMEQQRVEHEATVSHTPLQIAASGLAPFTYQQLSRLMGEDPVWEALESIDSTDFTPPSSHQPGSQLIFTTGEMVGTSTQLPAPCEDSCGVVRFSSGPPDEHGQHSLVPKGDPYDTYVMPPLAEVRVIAVSPPNEWEVEGHTLACTLYTVGVSFL</sequence>
<gene>
    <name evidence="1" type="ORF">HERI1096_LOCUS18457</name>
</gene>
<evidence type="ECO:0000313" key="1">
    <source>
        <dbReference type="EMBL" id="CAE0117758.1"/>
    </source>
</evidence>
<proteinExistence type="predicted"/>
<organism evidence="1">
    <name type="scientific">Haptolina ericina</name>
    <dbReference type="NCBI Taxonomy" id="156174"/>
    <lineage>
        <taxon>Eukaryota</taxon>
        <taxon>Haptista</taxon>
        <taxon>Haptophyta</taxon>
        <taxon>Prymnesiophyceae</taxon>
        <taxon>Prymnesiales</taxon>
        <taxon>Prymnesiaceae</taxon>
        <taxon>Haptolina</taxon>
    </lineage>
</organism>
<protein>
    <submittedName>
        <fullName evidence="1">Uncharacterized protein</fullName>
    </submittedName>
</protein>
<dbReference type="EMBL" id="HBHX01033186">
    <property type="protein sequence ID" value="CAE0117758.1"/>
    <property type="molecule type" value="Transcribed_RNA"/>
</dbReference>
<dbReference type="AlphaFoldDB" id="A0A7S3AWM3"/>